<keyword evidence="6 9" id="KW-1133">Transmembrane helix</keyword>
<evidence type="ECO:0000256" key="8">
    <source>
        <dbReference type="ARBA" id="ARBA00023136"/>
    </source>
</evidence>
<dbReference type="PANTHER" id="PTHR21304:SF0">
    <property type="entry name" value="MICOS COMPLEX SUBUNIT MIC10"/>
    <property type="match status" value="1"/>
</dbReference>
<evidence type="ECO:0000256" key="9">
    <source>
        <dbReference type="RuleBase" id="RU363011"/>
    </source>
</evidence>
<evidence type="ECO:0000256" key="3">
    <source>
        <dbReference type="ARBA" id="ARBA00006792"/>
    </source>
</evidence>
<sequence>MATPAEDDFGRKWDRCLTDGVMKFGGGIAIGSVFSLLFFKRRKWPIILGGGFGIGLAYSNCERDLNPPNNDSGTNPCDKKNK</sequence>
<comment type="function">
    <text evidence="1 9">Component of the MICOS complex, a large protein complex of the mitochondrial inner membrane that plays crucial roles in the maintenance of crista junctions, inner membrane architecture, and formation of contact sites to the outer membrane.</text>
</comment>
<evidence type="ECO:0000256" key="6">
    <source>
        <dbReference type="ARBA" id="ARBA00022989"/>
    </source>
</evidence>
<keyword evidence="5 9" id="KW-0999">Mitochondrion inner membrane</keyword>
<feature type="transmembrane region" description="Helical" evidence="9">
    <location>
        <begin position="20"/>
        <end position="39"/>
    </location>
</feature>
<reference evidence="10" key="1">
    <citation type="submission" date="2020-03" db="EMBL/GenBank/DDBJ databases">
        <title>Transcriptomic Profiling of the Digestive Tract of the Rat Flea, Xenopsylla cheopis, Following Blood Feeding and Infection with Yersinia pestis.</title>
        <authorList>
            <person name="Bland D.M."/>
            <person name="Martens C.A."/>
            <person name="Virtaneva K."/>
            <person name="Kanakabandi K."/>
            <person name="Long D."/>
            <person name="Rosenke R."/>
            <person name="Saturday G.A."/>
            <person name="Hoyt F.H."/>
            <person name="Bruno D.P."/>
            <person name="Ribeiro J.M.C."/>
            <person name="Hinnebusch J."/>
        </authorList>
    </citation>
    <scope>NUCLEOTIDE SEQUENCE</scope>
</reference>
<dbReference type="AlphaFoldDB" id="A0A6M2DFM8"/>
<evidence type="ECO:0000256" key="5">
    <source>
        <dbReference type="ARBA" id="ARBA00022792"/>
    </source>
</evidence>
<keyword evidence="4 9" id="KW-0812">Transmembrane</keyword>
<comment type="subcellular location">
    <subcellularLocation>
        <location evidence="2 9">Mitochondrion inner membrane</location>
        <topology evidence="2 9">Single-pass membrane protein</topology>
    </subcellularLocation>
</comment>
<comment type="subunit">
    <text evidence="9">Component of the mitochondrial contact site and cristae organizing system (MICOS) complex.</text>
</comment>
<evidence type="ECO:0000256" key="1">
    <source>
        <dbReference type="ARBA" id="ARBA00002689"/>
    </source>
</evidence>
<evidence type="ECO:0000313" key="10">
    <source>
        <dbReference type="EMBL" id="NOV43938.1"/>
    </source>
</evidence>
<dbReference type="PANTHER" id="PTHR21304">
    <property type="entry name" value="MICOS COMPLEX SUBUNIT MIC10"/>
    <property type="match status" value="1"/>
</dbReference>
<keyword evidence="8 9" id="KW-0472">Membrane</keyword>
<evidence type="ECO:0000256" key="4">
    <source>
        <dbReference type="ARBA" id="ARBA00022692"/>
    </source>
</evidence>
<keyword evidence="7 9" id="KW-0496">Mitochondrion</keyword>
<evidence type="ECO:0000256" key="7">
    <source>
        <dbReference type="ARBA" id="ARBA00023128"/>
    </source>
</evidence>
<evidence type="ECO:0000256" key="2">
    <source>
        <dbReference type="ARBA" id="ARBA00004434"/>
    </source>
</evidence>
<comment type="similarity">
    <text evidence="3 9">Belongs to the MICOS complex subunit Mic10 family.</text>
</comment>
<organism evidence="10">
    <name type="scientific">Xenopsylla cheopis</name>
    <name type="common">Oriental rat flea</name>
    <name type="synonym">Pulex cheopis</name>
    <dbReference type="NCBI Taxonomy" id="163159"/>
    <lineage>
        <taxon>Eukaryota</taxon>
        <taxon>Metazoa</taxon>
        <taxon>Ecdysozoa</taxon>
        <taxon>Arthropoda</taxon>
        <taxon>Hexapoda</taxon>
        <taxon>Insecta</taxon>
        <taxon>Pterygota</taxon>
        <taxon>Neoptera</taxon>
        <taxon>Endopterygota</taxon>
        <taxon>Siphonaptera</taxon>
        <taxon>Pulicidae</taxon>
        <taxon>Xenopsyllinae</taxon>
        <taxon>Xenopsylla</taxon>
    </lineage>
</organism>
<dbReference type="GO" id="GO:0061617">
    <property type="term" value="C:MICOS complex"/>
    <property type="evidence" value="ECO:0007669"/>
    <property type="project" value="UniProtKB-UniRule"/>
</dbReference>
<proteinExistence type="inferred from homology"/>
<name>A0A6M2DFM8_XENCH</name>
<dbReference type="EMBL" id="GIIL01000212">
    <property type="protein sequence ID" value="NOV43938.1"/>
    <property type="molecule type" value="Transcribed_RNA"/>
</dbReference>
<accession>A0A6M2DFM8</accession>
<dbReference type="Pfam" id="PF04418">
    <property type="entry name" value="DUF543"/>
    <property type="match status" value="1"/>
</dbReference>
<dbReference type="InterPro" id="IPR007512">
    <property type="entry name" value="Mic10"/>
</dbReference>
<protein>
    <recommendedName>
        <fullName evidence="9">MICOS complex subunit MIC10</fullName>
    </recommendedName>
</protein>